<feature type="transmembrane region" description="Helical" evidence="2">
    <location>
        <begin position="49"/>
        <end position="82"/>
    </location>
</feature>
<organism evidence="4 5">
    <name type="scientific">Microtetraspora glauca</name>
    <dbReference type="NCBI Taxonomy" id="1996"/>
    <lineage>
        <taxon>Bacteria</taxon>
        <taxon>Bacillati</taxon>
        <taxon>Actinomycetota</taxon>
        <taxon>Actinomycetes</taxon>
        <taxon>Streptosporangiales</taxon>
        <taxon>Streptosporangiaceae</taxon>
        <taxon>Microtetraspora</taxon>
    </lineage>
</organism>
<protein>
    <submittedName>
        <fullName evidence="4">PP2C family protein-serine/threonine phosphatase</fullName>
        <ecNumber evidence="4">3.1.3.16</ecNumber>
    </submittedName>
</protein>
<comment type="caution">
    <text evidence="4">The sequence shown here is derived from an EMBL/GenBank/DDBJ whole genome shotgun (WGS) entry which is preliminary data.</text>
</comment>
<dbReference type="Proteomes" id="UP001551675">
    <property type="component" value="Unassembled WGS sequence"/>
</dbReference>
<gene>
    <name evidence="4" type="ORF">AB0I59_27895</name>
</gene>
<keyword evidence="2" id="KW-0812">Transmembrane</keyword>
<keyword evidence="5" id="KW-1185">Reference proteome</keyword>
<dbReference type="Pfam" id="PF07228">
    <property type="entry name" value="SpoIIE"/>
    <property type="match status" value="1"/>
</dbReference>
<evidence type="ECO:0000256" key="2">
    <source>
        <dbReference type="SAM" id="Phobius"/>
    </source>
</evidence>
<dbReference type="InterPro" id="IPR001932">
    <property type="entry name" value="PPM-type_phosphatase-like_dom"/>
</dbReference>
<dbReference type="InterPro" id="IPR052016">
    <property type="entry name" value="Bact_Sigma-Reg"/>
</dbReference>
<name>A0ABV3GLQ0_MICGL</name>
<sequence length="372" mass="40143">MRPWRLLPHRHRPWQASDVLLAFPLALIAVIIVVDLLTPIGIPMGPLLVVAPAITASFAGAFATAMVAAIAVTGLVAVGVILDQNLLDTMYFQSQIISLVVVSVIVTAFRYLRDRRTRELAQVRTVSEAAQRVVLRPLPQRLGPLRVASVYLAAQEQAQIGGDVYAAARTADATRLIVGDVMGKGLTAISDAALLLFAFREAAHRQATLPDLLTYLEHSVCWNLAESSEPEKAGECFITAVVVDIPDASPRMRMVSCGHPPPLLLRGRQVITLHPTRPAPPLGLGELADPDYRADTFTLEPGDLLLLYTDGVVEARSPEGVFYPLAERAASWGEDETPLALVHHLREDLLAHVGGRLADDAAMIAVQRAPGD</sequence>
<dbReference type="EC" id="3.1.3.16" evidence="4"/>
<dbReference type="RefSeq" id="WP_061252646.1">
    <property type="nucleotide sequence ID" value="NZ_JBFALK010000016.1"/>
</dbReference>
<feature type="transmembrane region" description="Helical" evidence="2">
    <location>
        <begin position="94"/>
        <end position="112"/>
    </location>
</feature>
<dbReference type="EMBL" id="JBFALK010000016">
    <property type="protein sequence ID" value="MEV0972442.1"/>
    <property type="molecule type" value="Genomic_DNA"/>
</dbReference>
<keyword evidence="2" id="KW-0472">Membrane</keyword>
<evidence type="ECO:0000259" key="3">
    <source>
        <dbReference type="SMART" id="SM00331"/>
    </source>
</evidence>
<dbReference type="SMART" id="SM00331">
    <property type="entry name" value="PP2C_SIG"/>
    <property type="match status" value="1"/>
</dbReference>
<dbReference type="SUPFAM" id="SSF81606">
    <property type="entry name" value="PP2C-like"/>
    <property type="match status" value="1"/>
</dbReference>
<dbReference type="InterPro" id="IPR036457">
    <property type="entry name" value="PPM-type-like_dom_sf"/>
</dbReference>
<keyword evidence="1 4" id="KW-0378">Hydrolase</keyword>
<feature type="transmembrane region" description="Helical" evidence="2">
    <location>
        <begin position="20"/>
        <end position="37"/>
    </location>
</feature>
<keyword evidence="2" id="KW-1133">Transmembrane helix</keyword>
<dbReference type="Gene3D" id="3.60.40.10">
    <property type="entry name" value="PPM-type phosphatase domain"/>
    <property type="match status" value="1"/>
</dbReference>
<evidence type="ECO:0000313" key="5">
    <source>
        <dbReference type="Proteomes" id="UP001551675"/>
    </source>
</evidence>
<proteinExistence type="predicted"/>
<evidence type="ECO:0000313" key="4">
    <source>
        <dbReference type="EMBL" id="MEV0972442.1"/>
    </source>
</evidence>
<reference evidence="4 5" key="1">
    <citation type="submission" date="2024-06" db="EMBL/GenBank/DDBJ databases">
        <title>The Natural Products Discovery Center: Release of the First 8490 Sequenced Strains for Exploring Actinobacteria Biosynthetic Diversity.</title>
        <authorList>
            <person name="Kalkreuter E."/>
            <person name="Kautsar S.A."/>
            <person name="Yang D."/>
            <person name="Bader C.D."/>
            <person name="Teijaro C.N."/>
            <person name="Fluegel L."/>
            <person name="Davis C.M."/>
            <person name="Simpson J.R."/>
            <person name="Lauterbach L."/>
            <person name="Steele A.D."/>
            <person name="Gui C."/>
            <person name="Meng S."/>
            <person name="Li G."/>
            <person name="Viehrig K."/>
            <person name="Ye F."/>
            <person name="Su P."/>
            <person name="Kiefer A.F."/>
            <person name="Nichols A."/>
            <person name="Cepeda A.J."/>
            <person name="Yan W."/>
            <person name="Fan B."/>
            <person name="Jiang Y."/>
            <person name="Adhikari A."/>
            <person name="Zheng C.-J."/>
            <person name="Schuster L."/>
            <person name="Cowan T.M."/>
            <person name="Smanski M.J."/>
            <person name="Chevrette M.G."/>
            <person name="De Carvalho L.P.S."/>
            <person name="Shen B."/>
        </authorList>
    </citation>
    <scope>NUCLEOTIDE SEQUENCE [LARGE SCALE GENOMIC DNA]</scope>
    <source>
        <strain evidence="4 5">NPDC050100</strain>
    </source>
</reference>
<dbReference type="GO" id="GO:0004722">
    <property type="term" value="F:protein serine/threonine phosphatase activity"/>
    <property type="evidence" value="ECO:0007669"/>
    <property type="project" value="UniProtKB-EC"/>
</dbReference>
<dbReference type="PANTHER" id="PTHR43156:SF2">
    <property type="entry name" value="STAGE II SPORULATION PROTEIN E"/>
    <property type="match status" value="1"/>
</dbReference>
<dbReference type="PANTHER" id="PTHR43156">
    <property type="entry name" value="STAGE II SPORULATION PROTEIN E-RELATED"/>
    <property type="match status" value="1"/>
</dbReference>
<evidence type="ECO:0000256" key="1">
    <source>
        <dbReference type="ARBA" id="ARBA00022801"/>
    </source>
</evidence>
<feature type="domain" description="PPM-type phosphatase" evidence="3">
    <location>
        <begin position="145"/>
        <end position="368"/>
    </location>
</feature>
<accession>A0ABV3GLQ0</accession>